<name>A0ABP9K0Y8_9NOCA</name>
<keyword evidence="2" id="KW-0479">Metal-binding</keyword>
<feature type="domain" description="HpcH/HpaI aldolase/citrate lyase" evidence="4">
    <location>
        <begin position="21"/>
        <end position="186"/>
    </location>
</feature>
<proteinExistence type="predicted"/>
<dbReference type="RefSeq" id="WP_345494048.1">
    <property type="nucleotide sequence ID" value="NZ_BAABJM010000001.1"/>
</dbReference>
<evidence type="ECO:0000259" key="4">
    <source>
        <dbReference type="Pfam" id="PF03328"/>
    </source>
</evidence>
<keyword evidence="6" id="KW-1185">Reference proteome</keyword>
<keyword evidence="5" id="KW-0456">Lyase</keyword>
<dbReference type="Pfam" id="PF03328">
    <property type="entry name" value="HpcH_HpaI"/>
    <property type="match status" value="1"/>
</dbReference>
<evidence type="ECO:0000313" key="6">
    <source>
        <dbReference type="Proteomes" id="UP001500603"/>
    </source>
</evidence>
<dbReference type="SUPFAM" id="SSF51621">
    <property type="entry name" value="Phosphoenolpyruvate/pyruvate domain"/>
    <property type="match status" value="1"/>
</dbReference>
<dbReference type="GO" id="GO:0016829">
    <property type="term" value="F:lyase activity"/>
    <property type="evidence" value="ECO:0007669"/>
    <property type="project" value="UniProtKB-KW"/>
</dbReference>
<dbReference type="InterPro" id="IPR005000">
    <property type="entry name" value="Aldolase/citrate-lyase_domain"/>
</dbReference>
<evidence type="ECO:0000256" key="1">
    <source>
        <dbReference type="ARBA" id="ARBA00001946"/>
    </source>
</evidence>
<dbReference type="InterPro" id="IPR040442">
    <property type="entry name" value="Pyrv_kinase-like_dom_sf"/>
</dbReference>
<comment type="cofactor">
    <cofactor evidence="1">
        <name>Mg(2+)</name>
        <dbReference type="ChEBI" id="CHEBI:18420"/>
    </cofactor>
</comment>
<keyword evidence="3" id="KW-0460">Magnesium</keyword>
<reference evidence="6" key="1">
    <citation type="journal article" date="2019" name="Int. J. Syst. Evol. Microbiol.">
        <title>The Global Catalogue of Microorganisms (GCM) 10K type strain sequencing project: providing services to taxonomists for standard genome sequencing and annotation.</title>
        <authorList>
            <consortium name="The Broad Institute Genomics Platform"/>
            <consortium name="The Broad Institute Genome Sequencing Center for Infectious Disease"/>
            <person name="Wu L."/>
            <person name="Ma J."/>
        </authorList>
    </citation>
    <scope>NUCLEOTIDE SEQUENCE [LARGE SCALE GENOMIC DNA]</scope>
    <source>
        <strain evidence="6">JCM 18298</strain>
    </source>
</reference>
<dbReference type="InterPro" id="IPR011206">
    <property type="entry name" value="Citrate_lyase_beta/mcl1/mcl2"/>
</dbReference>
<evidence type="ECO:0000256" key="2">
    <source>
        <dbReference type="ARBA" id="ARBA00022723"/>
    </source>
</evidence>
<comment type="caution">
    <text evidence="5">The sequence shown here is derived from an EMBL/GenBank/DDBJ whole genome shotgun (WGS) entry which is preliminary data.</text>
</comment>
<dbReference type="PIRSF" id="PIRSF015582">
    <property type="entry name" value="Cit_lyase_B"/>
    <property type="match status" value="1"/>
</dbReference>
<organism evidence="5 6">
    <name type="scientific">Nocardia callitridis</name>
    <dbReference type="NCBI Taxonomy" id="648753"/>
    <lineage>
        <taxon>Bacteria</taxon>
        <taxon>Bacillati</taxon>
        <taxon>Actinomycetota</taxon>
        <taxon>Actinomycetes</taxon>
        <taxon>Mycobacteriales</taxon>
        <taxon>Nocardiaceae</taxon>
        <taxon>Nocardia</taxon>
    </lineage>
</organism>
<accession>A0ABP9K0Y8</accession>
<evidence type="ECO:0000313" key="5">
    <source>
        <dbReference type="EMBL" id="GAA5046682.1"/>
    </source>
</evidence>
<dbReference type="PANTHER" id="PTHR32308:SF10">
    <property type="entry name" value="CITRATE LYASE SUBUNIT BETA"/>
    <property type="match status" value="1"/>
</dbReference>
<evidence type="ECO:0000256" key="3">
    <source>
        <dbReference type="ARBA" id="ARBA00022842"/>
    </source>
</evidence>
<protein>
    <submittedName>
        <fullName evidence="5">CoA ester lyase</fullName>
    </submittedName>
</protein>
<dbReference type="Proteomes" id="UP001500603">
    <property type="component" value="Unassembled WGS sequence"/>
</dbReference>
<sequence>MTLTSPAPAVAAPAVPATHARSWLLVAGSRPEAFAEAENAADALILDLEDGVVPSSRAQAREDVTRFLAGGGAGWVRVNNVTTEDWAADLAAIRGLPGLRGVMLAKTESSDHVDRTAAEVPGTPILALVESARGVEFAFDIASAAATTRIAFGTGDFRRDTNAGDTPEALVYARGRLVVASRAADLPGPIDGPCLTGEPDLSAALAVTRSMGMTGKLCMRLDDIVAVNRELSPQNTDVAWAAETIARLGVNGENVADGSDLPKLARARRITHLVTVFSGKD</sequence>
<dbReference type="Gene3D" id="3.20.20.60">
    <property type="entry name" value="Phosphoenolpyruvate-binding domains"/>
    <property type="match status" value="1"/>
</dbReference>
<dbReference type="EMBL" id="BAABJM010000001">
    <property type="protein sequence ID" value="GAA5046682.1"/>
    <property type="molecule type" value="Genomic_DNA"/>
</dbReference>
<gene>
    <name evidence="5" type="ORF">GCM10023318_12340</name>
</gene>
<dbReference type="PANTHER" id="PTHR32308">
    <property type="entry name" value="LYASE BETA SUBUNIT, PUTATIVE (AFU_ORTHOLOGUE AFUA_4G13030)-RELATED"/>
    <property type="match status" value="1"/>
</dbReference>
<dbReference type="InterPro" id="IPR015813">
    <property type="entry name" value="Pyrv/PenolPyrv_kinase-like_dom"/>
</dbReference>